<reference evidence="4" key="2">
    <citation type="submission" date="2021-04" db="EMBL/GenBank/DDBJ databases">
        <authorList>
            <person name="Gilroy R."/>
        </authorList>
    </citation>
    <scope>NUCLEOTIDE SEQUENCE</scope>
    <source>
        <strain evidence="4">5134</strain>
    </source>
</reference>
<evidence type="ECO:0000259" key="2">
    <source>
        <dbReference type="Pfam" id="PF00884"/>
    </source>
</evidence>
<feature type="transmembrane region" description="Helical" evidence="1">
    <location>
        <begin position="12"/>
        <end position="32"/>
    </location>
</feature>
<sequence>MSTSRKECALEGFIYYLLSVCVLAVQFFLYLIRSQQSGYMDFGGWVYFVSSCLSHAAQIVLIPYLVLYLPLALTGWRRTAAVVQVGVTGLLSVLIYLNSQVYALYRFHINGFVLNLVFGEGAGEIFEFAPMVYVKQTLLFVLLILIFVGMWHLASYFRRRVGRRVIWPGILTLVALTLYSQLYHAYGAFTQKSSVLKSTAVIPFYYPLTANRLMLKMGVVPPANSSLRFERTGTSVAYPRNPLRISPPLQDSTFNIVYILIDSWNPRTLTADCMPNLHRFAEENVRFENHFSCSNGTRNSVFGMFFGLPGYYWDTFEADHVRPLLLRELLDRGYDVRAYSSATLLSPPFNRVVFGDVPNLRTHTPGETSCQRDSTLTADFLADLDTLSASGRPFFSFLFYDLPHAIAVPADKNTRFQPAWEYADYTRLNNDIDPEPFFNLYRNCCYEDDRLIGQVLDGLRSRGLLENTVVIVTGDHSQEFNENRKNFWGHNGNFSRWQLQVPLILHIPGMASASYAHRTTHYDIVPTLMQGCLGVMNPIEDYSMGHLLTDPTPRGWHFAGSGMNYAFVIDDDMILEKKVNGVLEVTDGDLNPIDDYRIDPVAFDRAIRRLNSFYK</sequence>
<evidence type="ECO:0000313" key="4">
    <source>
        <dbReference type="EMBL" id="HIY69656.1"/>
    </source>
</evidence>
<dbReference type="SUPFAM" id="SSF53649">
    <property type="entry name" value="Alkaline phosphatase-like"/>
    <property type="match status" value="1"/>
</dbReference>
<keyword evidence="1" id="KW-1133">Transmembrane helix</keyword>
<keyword evidence="1" id="KW-0472">Membrane</keyword>
<dbReference type="EMBL" id="DXDA01000072">
    <property type="protein sequence ID" value="HIY69656.1"/>
    <property type="molecule type" value="Genomic_DNA"/>
</dbReference>
<dbReference type="InterPro" id="IPR052701">
    <property type="entry name" value="GAG_Ulvan_Degrading_Sulfatases"/>
</dbReference>
<dbReference type="InterPro" id="IPR017850">
    <property type="entry name" value="Alkaline_phosphatase_core_sf"/>
</dbReference>
<dbReference type="Pfam" id="PF11893">
    <property type="entry name" value="DUF3413"/>
    <property type="match status" value="1"/>
</dbReference>
<comment type="caution">
    <text evidence="4">The sequence shown here is derived from an EMBL/GenBank/DDBJ whole genome shotgun (WGS) entry which is preliminary data.</text>
</comment>
<proteinExistence type="predicted"/>
<dbReference type="GO" id="GO:0016787">
    <property type="term" value="F:hydrolase activity"/>
    <property type="evidence" value="ECO:0007669"/>
    <property type="project" value="UniProtKB-KW"/>
</dbReference>
<reference evidence="4" key="1">
    <citation type="journal article" date="2021" name="PeerJ">
        <title>Extensive microbial diversity within the chicken gut microbiome revealed by metagenomics and culture.</title>
        <authorList>
            <person name="Gilroy R."/>
            <person name="Ravi A."/>
            <person name="Getino M."/>
            <person name="Pursley I."/>
            <person name="Horton D.L."/>
            <person name="Alikhan N.F."/>
            <person name="Baker D."/>
            <person name="Gharbi K."/>
            <person name="Hall N."/>
            <person name="Watson M."/>
            <person name="Adriaenssens E.M."/>
            <person name="Foster-Nyarko E."/>
            <person name="Jarju S."/>
            <person name="Secka A."/>
            <person name="Antonio M."/>
            <person name="Oren A."/>
            <person name="Chaudhuri R.R."/>
            <person name="La Ragione R."/>
            <person name="Hildebrand F."/>
            <person name="Pallen M.J."/>
        </authorList>
    </citation>
    <scope>NUCLEOTIDE SEQUENCE</scope>
    <source>
        <strain evidence="4">5134</strain>
    </source>
</reference>
<dbReference type="CDD" id="cd16148">
    <property type="entry name" value="sulfatase_like"/>
    <property type="match status" value="1"/>
</dbReference>
<feature type="transmembrane region" description="Helical" evidence="1">
    <location>
        <begin position="79"/>
        <end position="97"/>
    </location>
</feature>
<protein>
    <submittedName>
        <fullName evidence="4">Sulfatase-like hydrolase/transferase</fullName>
    </submittedName>
</protein>
<organism evidence="4 5">
    <name type="scientific">Candidatus Alistipes intestinigallinarum</name>
    <dbReference type="NCBI Taxonomy" id="2838440"/>
    <lineage>
        <taxon>Bacteria</taxon>
        <taxon>Pseudomonadati</taxon>
        <taxon>Bacteroidota</taxon>
        <taxon>Bacteroidia</taxon>
        <taxon>Bacteroidales</taxon>
        <taxon>Rikenellaceae</taxon>
        <taxon>Alistipes</taxon>
    </lineage>
</organism>
<feature type="transmembrane region" description="Helical" evidence="1">
    <location>
        <begin position="44"/>
        <end position="67"/>
    </location>
</feature>
<dbReference type="PIRSF" id="PIRSF004950">
    <property type="entry name" value="Mmb_sulf_HI0842"/>
    <property type="match status" value="1"/>
</dbReference>
<feature type="transmembrane region" description="Helical" evidence="1">
    <location>
        <begin position="133"/>
        <end position="153"/>
    </location>
</feature>
<keyword evidence="1" id="KW-0812">Transmembrane</keyword>
<evidence type="ECO:0000256" key="1">
    <source>
        <dbReference type="SAM" id="Phobius"/>
    </source>
</evidence>
<gene>
    <name evidence="4" type="ORF">H9828_09595</name>
</gene>
<dbReference type="InterPro" id="IPR024588">
    <property type="entry name" value="YejM_N"/>
</dbReference>
<dbReference type="Pfam" id="PF00884">
    <property type="entry name" value="Sulfatase"/>
    <property type="match status" value="1"/>
</dbReference>
<dbReference type="PANTHER" id="PTHR43751:SF3">
    <property type="entry name" value="SULFATASE N-TERMINAL DOMAIN-CONTAINING PROTEIN"/>
    <property type="match status" value="1"/>
</dbReference>
<feature type="domain" description="Inner membrane protein YejM N-terminal" evidence="3">
    <location>
        <begin position="41"/>
        <end position="244"/>
    </location>
</feature>
<dbReference type="PANTHER" id="PTHR43751">
    <property type="entry name" value="SULFATASE"/>
    <property type="match status" value="1"/>
</dbReference>
<accession>A0A9D1Z513</accession>
<evidence type="ECO:0000313" key="5">
    <source>
        <dbReference type="Proteomes" id="UP000886844"/>
    </source>
</evidence>
<feature type="domain" description="Sulfatase N-terminal" evidence="2">
    <location>
        <begin position="255"/>
        <end position="530"/>
    </location>
</feature>
<dbReference type="Proteomes" id="UP000886844">
    <property type="component" value="Unassembled WGS sequence"/>
</dbReference>
<name>A0A9D1Z513_9BACT</name>
<dbReference type="AlphaFoldDB" id="A0A9D1Z513"/>
<dbReference type="InterPro" id="IPR000917">
    <property type="entry name" value="Sulfatase_N"/>
</dbReference>
<keyword evidence="4" id="KW-0378">Hydrolase</keyword>
<dbReference type="Gene3D" id="3.40.720.10">
    <property type="entry name" value="Alkaline Phosphatase, subunit A"/>
    <property type="match status" value="1"/>
</dbReference>
<evidence type="ECO:0000259" key="3">
    <source>
        <dbReference type="Pfam" id="PF11893"/>
    </source>
</evidence>
<dbReference type="InterPro" id="IPR012159">
    <property type="entry name" value="YejM-like"/>
</dbReference>
<feature type="transmembrane region" description="Helical" evidence="1">
    <location>
        <begin position="165"/>
        <end position="186"/>
    </location>
</feature>